<sequence length="137" mass="15104">MDQGNDRRRRVRFSIDTGLRYEVAGKHGAEPVKGAGQIVNMSSRGIAFLADGPLERNQRVRVSMDWPAKLDNQTMLRLVLEGVVLRTRNNLVIINIERPEFRTAGRSPAPAGEGILAMAARMERVGVTAATRAVLEP</sequence>
<reference evidence="2" key="1">
    <citation type="submission" date="2006-10" db="EMBL/GenBank/DDBJ databases">
        <title>Complete sequence of Solibacter usitatus Ellin6076.</title>
        <authorList>
            <consortium name="US DOE Joint Genome Institute"/>
            <person name="Copeland A."/>
            <person name="Lucas S."/>
            <person name="Lapidus A."/>
            <person name="Barry K."/>
            <person name="Detter J.C."/>
            <person name="Glavina del Rio T."/>
            <person name="Hammon N."/>
            <person name="Israni S."/>
            <person name="Dalin E."/>
            <person name="Tice H."/>
            <person name="Pitluck S."/>
            <person name="Thompson L.S."/>
            <person name="Brettin T."/>
            <person name="Bruce D."/>
            <person name="Han C."/>
            <person name="Tapia R."/>
            <person name="Gilna P."/>
            <person name="Schmutz J."/>
            <person name="Larimer F."/>
            <person name="Land M."/>
            <person name="Hauser L."/>
            <person name="Kyrpides N."/>
            <person name="Mikhailova N."/>
            <person name="Janssen P.H."/>
            <person name="Kuske C.R."/>
            <person name="Richardson P."/>
        </authorList>
    </citation>
    <scope>NUCLEOTIDE SEQUENCE</scope>
    <source>
        <strain evidence="2">Ellin6076</strain>
    </source>
</reference>
<evidence type="ECO:0000259" key="1">
    <source>
        <dbReference type="Pfam" id="PF07238"/>
    </source>
</evidence>
<organism evidence="2">
    <name type="scientific">Solibacter usitatus (strain Ellin6076)</name>
    <dbReference type="NCBI Taxonomy" id="234267"/>
    <lineage>
        <taxon>Bacteria</taxon>
        <taxon>Pseudomonadati</taxon>
        <taxon>Acidobacteriota</taxon>
        <taxon>Terriglobia</taxon>
        <taxon>Bryobacterales</taxon>
        <taxon>Solibacteraceae</taxon>
        <taxon>Candidatus Solibacter</taxon>
    </lineage>
</organism>
<gene>
    <name evidence="2" type="ordered locus">Acid_2319</name>
</gene>
<feature type="domain" description="PilZ" evidence="1">
    <location>
        <begin position="6"/>
        <end position="90"/>
    </location>
</feature>
<evidence type="ECO:0000313" key="2">
    <source>
        <dbReference type="EMBL" id="ABJ83308.1"/>
    </source>
</evidence>
<accession>Q025L1</accession>
<dbReference type="KEGG" id="sus:Acid_2319"/>
<protein>
    <submittedName>
        <fullName evidence="2">Type IV pilus assembly PilZ</fullName>
    </submittedName>
</protein>
<dbReference type="Pfam" id="PF07238">
    <property type="entry name" value="PilZ"/>
    <property type="match status" value="1"/>
</dbReference>
<dbReference type="InterPro" id="IPR009875">
    <property type="entry name" value="PilZ_domain"/>
</dbReference>
<dbReference type="AlphaFoldDB" id="Q025L1"/>
<dbReference type="InParanoid" id="Q025L1"/>
<proteinExistence type="predicted"/>
<dbReference type="GO" id="GO:0035438">
    <property type="term" value="F:cyclic-di-GMP binding"/>
    <property type="evidence" value="ECO:0007669"/>
    <property type="project" value="InterPro"/>
</dbReference>
<dbReference type="EMBL" id="CP000473">
    <property type="protein sequence ID" value="ABJ83308.1"/>
    <property type="molecule type" value="Genomic_DNA"/>
</dbReference>
<dbReference type="HOGENOM" id="CLU_1863852_0_0_0"/>
<name>Q025L1_SOLUE</name>